<sequence>METKDGRKGSGWTKEEVRTLKSVFRNNSNVAVAVILERTTKAIERKAAKLNLTKTKKYLRGLGKK</sequence>
<protein>
    <recommendedName>
        <fullName evidence="2">Myb-like domain-containing protein</fullName>
    </recommendedName>
</protein>
<evidence type="ECO:0008006" key="2">
    <source>
        <dbReference type="Google" id="ProtNLM"/>
    </source>
</evidence>
<name>A0A0F9DT89_9ZZZZ</name>
<gene>
    <name evidence="1" type="ORF">LCGC14_2450950</name>
</gene>
<reference evidence="1" key="1">
    <citation type="journal article" date="2015" name="Nature">
        <title>Complex archaea that bridge the gap between prokaryotes and eukaryotes.</title>
        <authorList>
            <person name="Spang A."/>
            <person name="Saw J.H."/>
            <person name="Jorgensen S.L."/>
            <person name="Zaremba-Niedzwiedzka K."/>
            <person name="Martijn J."/>
            <person name="Lind A.E."/>
            <person name="van Eijk R."/>
            <person name="Schleper C."/>
            <person name="Guy L."/>
            <person name="Ettema T.J."/>
        </authorList>
    </citation>
    <scope>NUCLEOTIDE SEQUENCE</scope>
</reference>
<evidence type="ECO:0000313" key="1">
    <source>
        <dbReference type="EMBL" id="KKL20886.1"/>
    </source>
</evidence>
<comment type="caution">
    <text evidence="1">The sequence shown here is derived from an EMBL/GenBank/DDBJ whole genome shotgun (WGS) entry which is preliminary data.</text>
</comment>
<proteinExistence type="predicted"/>
<accession>A0A0F9DT89</accession>
<dbReference type="AlphaFoldDB" id="A0A0F9DT89"/>
<organism evidence="1">
    <name type="scientific">marine sediment metagenome</name>
    <dbReference type="NCBI Taxonomy" id="412755"/>
    <lineage>
        <taxon>unclassified sequences</taxon>
        <taxon>metagenomes</taxon>
        <taxon>ecological metagenomes</taxon>
    </lineage>
</organism>
<dbReference type="EMBL" id="LAZR01037930">
    <property type="protein sequence ID" value="KKL20886.1"/>
    <property type="molecule type" value="Genomic_DNA"/>
</dbReference>